<protein>
    <recommendedName>
        <fullName evidence="7">Putative 4-hydroxy-4-methyl-2-oxoglutarate aldolase</fullName>
        <ecNumber evidence="6">4.1.1.112</ecNumber>
        <ecNumber evidence="5">4.1.3.17</ecNumber>
    </recommendedName>
    <alternativeName>
        <fullName evidence="11">Oxaloacetate decarboxylase</fullName>
    </alternativeName>
    <alternativeName>
        <fullName evidence="9">Regulator of ribonuclease activity homolog</fullName>
    </alternativeName>
    <alternativeName>
        <fullName evidence="10">RraA-like protein</fullName>
    </alternativeName>
</protein>
<dbReference type="InterPro" id="IPR036704">
    <property type="entry name" value="RraA/RraA-like_sf"/>
</dbReference>
<dbReference type="GO" id="GO:0008948">
    <property type="term" value="F:oxaloacetate decarboxylase activity"/>
    <property type="evidence" value="ECO:0007669"/>
    <property type="project" value="UniProtKB-EC"/>
</dbReference>
<comment type="cofactor">
    <cofactor evidence="2">
        <name>a divalent metal cation</name>
        <dbReference type="ChEBI" id="CHEBI:60240"/>
    </cofactor>
</comment>
<evidence type="ECO:0000256" key="4">
    <source>
        <dbReference type="ARBA" id="ARBA00011233"/>
    </source>
</evidence>
<gene>
    <name evidence="14" type="ORF">SAMN05446037_10187</name>
</gene>
<feature type="binding site" evidence="13">
    <location>
        <position position="122"/>
    </location>
    <ligand>
        <name>substrate</name>
    </ligand>
</feature>
<comment type="catalytic activity">
    <reaction evidence="1">
        <text>4-hydroxy-4-methyl-2-oxoglutarate = 2 pyruvate</text>
        <dbReference type="Rhea" id="RHEA:22748"/>
        <dbReference type="ChEBI" id="CHEBI:15361"/>
        <dbReference type="ChEBI" id="CHEBI:58276"/>
        <dbReference type="EC" id="4.1.3.17"/>
    </reaction>
</comment>
<evidence type="ECO:0000256" key="13">
    <source>
        <dbReference type="PIRSR" id="PIRSR605493-1"/>
    </source>
</evidence>
<feature type="binding site" evidence="13">
    <location>
        <begin position="99"/>
        <end position="102"/>
    </location>
    <ligand>
        <name>substrate</name>
    </ligand>
</feature>
<evidence type="ECO:0000256" key="11">
    <source>
        <dbReference type="ARBA" id="ARBA00032305"/>
    </source>
</evidence>
<evidence type="ECO:0000256" key="6">
    <source>
        <dbReference type="ARBA" id="ARBA00012947"/>
    </source>
</evidence>
<comment type="subunit">
    <text evidence="4">Homotrimer.</text>
</comment>
<dbReference type="Pfam" id="PF03737">
    <property type="entry name" value="RraA-like"/>
    <property type="match status" value="1"/>
</dbReference>
<feature type="binding site" evidence="13">
    <location>
        <position position="123"/>
    </location>
    <ligand>
        <name>substrate</name>
    </ligand>
</feature>
<dbReference type="CDD" id="cd16841">
    <property type="entry name" value="RraA_family"/>
    <property type="match status" value="1"/>
</dbReference>
<dbReference type="AlphaFoldDB" id="A0A239GNA7"/>
<sequence length="233" mass="25168">MAIGNRVFLKRELPSKEIVEGFKSIPTANVCDCMNRVYALNPEIRIMSSSKTDIMVGVAVTVKARPGDNLFIHKAMELAGEGDIIIVSNEGDRSRALVGEIMVAYAQYTKKISGLVFDGPIRDIDAISKMEIPVYATGHTPGGPFKEGPGEINVPIAIGGVPVNPGDIILGDKDGLIVIPKNDAQKLLEEAIKLSASDSAKVEAAKNGTANKQWVEDTLIKKNCEIVEDYYRV</sequence>
<comment type="cofactor">
    <cofactor evidence="13">
        <name>Mg(2+)</name>
        <dbReference type="ChEBI" id="CHEBI:18420"/>
    </cofactor>
</comment>
<dbReference type="PANTHER" id="PTHR33254:SF4">
    <property type="entry name" value="4-HYDROXY-4-METHYL-2-OXOGLUTARATE ALDOLASE 3-RELATED"/>
    <property type="match status" value="1"/>
</dbReference>
<keyword evidence="15" id="KW-1185">Reference proteome</keyword>
<comment type="function">
    <text evidence="8">Catalyzes the aldol cleavage of 4-hydroxy-4-methyl-2-oxoglutarate (HMG) into 2 molecules of pyruvate. Also contains a secondary oxaloacetate (OAA) decarboxylase activity due to the common pyruvate enolate transition state formed following C-C bond cleavage in the retro-aldol and decarboxylation reactions.</text>
</comment>
<dbReference type="GO" id="GO:0046872">
    <property type="term" value="F:metal ion binding"/>
    <property type="evidence" value="ECO:0007669"/>
    <property type="project" value="UniProtKB-KW"/>
</dbReference>
<evidence type="ECO:0000313" key="15">
    <source>
        <dbReference type="Proteomes" id="UP000198304"/>
    </source>
</evidence>
<dbReference type="PANTHER" id="PTHR33254">
    <property type="entry name" value="4-HYDROXY-4-METHYL-2-OXOGLUTARATE ALDOLASE 3-RELATED"/>
    <property type="match status" value="1"/>
</dbReference>
<dbReference type="NCBIfam" id="NF004850">
    <property type="entry name" value="PRK06201.1"/>
    <property type="match status" value="1"/>
</dbReference>
<dbReference type="EC" id="4.1.3.17" evidence="5"/>
<accession>A0A239GNA7</accession>
<dbReference type="Proteomes" id="UP000198304">
    <property type="component" value="Unassembled WGS sequence"/>
</dbReference>
<evidence type="ECO:0000256" key="8">
    <source>
        <dbReference type="ARBA" id="ARBA00025046"/>
    </source>
</evidence>
<dbReference type="EC" id="4.1.1.112" evidence="6"/>
<name>A0A239GNA7_9FIRM</name>
<comment type="similarity">
    <text evidence="3">Belongs to the class II aldolase/RraA-like family.</text>
</comment>
<evidence type="ECO:0000256" key="10">
    <source>
        <dbReference type="ARBA" id="ARBA00030169"/>
    </source>
</evidence>
<dbReference type="InterPro" id="IPR005493">
    <property type="entry name" value="RraA/RraA-like"/>
</dbReference>
<dbReference type="GO" id="GO:0047443">
    <property type="term" value="F:4-hydroxy-4-methyl-2-oxoglutarate aldolase activity"/>
    <property type="evidence" value="ECO:0007669"/>
    <property type="project" value="UniProtKB-EC"/>
</dbReference>
<dbReference type="SUPFAM" id="SSF89562">
    <property type="entry name" value="RraA-like"/>
    <property type="match status" value="1"/>
</dbReference>
<evidence type="ECO:0000256" key="7">
    <source>
        <dbReference type="ARBA" id="ARBA00016549"/>
    </source>
</evidence>
<dbReference type="RefSeq" id="WP_089283913.1">
    <property type="nucleotide sequence ID" value="NZ_FZOJ01000018.1"/>
</dbReference>
<dbReference type="OrthoDB" id="9784786at2"/>
<dbReference type="EMBL" id="FZOJ01000018">
    <property type="protein sequence ID" value="SNS70756.1"/>
    <property type="molecule type" value="Genomic_DNA"/>
</dbReference>
<dbReference type="Gene3D" id="3.50.30.40">
    <property type="entry name" value="Ribonuclease E inhibitor RraA/RraA-like"/>
    <property type="match status" value="1"/>
</dbReference>
<evidence type="ECO:0000256" key="3">
    <source>
        <dbReference type="ARBA" id="ARBA00008621"/>
    </source>
</evidence>
<evidence type="ECO:0000256" key="9">
    <source>
        <dbReference type="ARBA" id="ARBA00029596"/>
    </source>
</evidence>
<reference evidence="14 15" key="1">
    <citation type="submission" date="2017-06" db="EMBL/GenBank/DDBJ databases">
        <authorList>
            <person name="Kim H.J."/>
            <person name="Triplett B.A."/>
        </authorList>
    </citation>
    <scope>NUCLEOTIDE SEQUENCE [LARGE SCALE GENOMIC DNA]</scope>
    <source>
        <strain evidence="14 15">SCA</strain>
    </source>
</reference>
<proteinExistence type="inferred from homology"/>
<evidence type="ECO:0000256" key="1">
    <source>
        <dbReference type="ARBA" id="ARBA00001342"/>
    </source>
</evidence>
<evidence type="ECO:0000256" key="5">
    <source>
        <dbReference type="ARBA" id="ARBA00012213"/>
    </source>
</evidence>
<evidence type="ECO:0000256" key="2">
    <source>
        <dbReference type="ARBA" id="ARBA00001968"/>
    </source>
</evidence>
<evidence type="ECO:0000313" key="14">
    <source>
        <dbReference type="EMBL" id="SNS70756.1"/>
    </source>
</evidence>
<keyword evidence="13" id="KW-0460">Magnesium</keyword>
<organism evidence="14 15">
    <name type="scientific">Anaerovirgula multivorans</name>
    <dbReference type="NCBI Taxonomy" id="312168"/>
    <lineage>
        <taxon>Bacteria</taxon>
        <taxon>Bacillati</taxon>
        <taxon>Bacillota</taxon>
        <taxon>Clostridia</taxon>
        <taxon>Peptostreptococcales</taxon>
        <taxon>Natronincolaceae</taxon>
        <taxon>Anaerovirgula</taxon>
    </lineage>
</organism>
<comment type="catalytic activity">
    <reaction evidence="12">
        <text>oxaloacetate + H(+) = pyruvate + CO2</text>
        <dbReference type="Rhea" id="RHEA:15641"/>
        <dbReference type="ChEBI" id="CHEBI:15361"/>
        <dbReference type="ChEBI" id="CHEBI:15378"/>
        <dbReference type="ChEBI" id="CHEBI:16452"/>
        <dbReference type="ChEBI" id="CHEBI:16526"/>
        <dbReference type="EC" id="4.1.1.112"/>
    </reaction>
</comment>
<evidence type="ECO:0000256" key="12">
    <source>
        <dbReference type="ARBA" id="ARBA00047973"/>
    </source>
</evidence>
<keyword evidence="13" id="KW-0479">Metal-binding</keyword>